<feature type="domain" description="Amine oxidase" evidence="1">
    <location>
        <begin position="80"/>
        <end position="320"/>
    </location>
</feature>
<dbReference type="Gene3D" id="3.90.660.10">
    <property type="match status" value="1"/>
</dbReference>
<dbReference type="GO" id="GO:0016491">
    <property type="term" value="F:oxidoreductase activity"/>
    <property type="evidence" value="ECO:0007669"/>
    <property type="project" value="InterPro"/>
</dbReference>
<evidence type="ECO:0000313" key="3">
    <source>
        <dbReference type="Proteomes" id="UP001050975"/>
    </source>
</evidence>
<dbReference type="InterPro" id="IPR036188">
    <property type="entry name" value="FAD/NAD-bd_sf"/>
</dbReference>
<protein>
    <submittedName>
        <fullName evidence="2">FAD dependent oxidoreductase</fullName>
    </submittedName>
</protein>
<gene>
    <name evidence="2" type="ORF">MiSe_53110</name>
</gene>
<reference evidence="2" key="1">
    <citation type="submission" date="2019-10" db="EMBL/GenBank/DDBJ databases">
        <title>Draft genome sequece of Microseira wollei NIES-4236.</title>
        <authorList>
            <person name="Yamaguchi H."/>
            <person name="Suzuki S."/>
            <person name="Kawachi M."/>
        </authorList>
    </citation>
    <scope>NUCLEOTIDE SEQUENCE</scope>
    <source>
        <strain evidence="2">NIES-4236</strain>
    </source>
</reference>
<evidence type="ECO:0000259" key="1">
    <source>
        <dbReference type="Pfam" id="PF01593"/>
    </source>
</evidence>
<dbReference type="PANTHER" id="PTHR16128:SF5">
    <property type="entry name" value="FAD_NAD(P)-BINDING OXIDOREDUCTASE FAMILY PROTEIN"/>
    <property type="match status" value="1"/>
</dbReference>
<name>A0AAV3XC78_9CYAN</name>
<dbReference type="InterPro" id="IPR002937">
    <property type="entry name" value="Amino_oxidase"/>
</dbReference>
<dbReference type="Proteomes" id="UP001050975">
    <property type="component" value="Unassembled WGS sequence"/>
</dbReference>
<comment type="caution">
    <text evidence="2">The sequence shown here is derived from an EMBL/GenBank/DDBJ whole genome shotgun (WGS) entry which is preliminary data.</text>
</comment>
<dbReference type="Gene3D" id="3.50.50.60">
    <property type="entry name" value="FAD/NAD(P)-binding domain"/>
    <property type="match status" value="1"/>
</dbReference>
<dbReference type="EMBL" id="BLAY01000092">
    <property type="protein sequence ID" value="GET40502.1"/>
    <property type="molecule type" value="Genomic_DNA"/>
</dbReference>
<keyword evidence="3" id="KW-1185">Reference proteome</keyword>
<dbReference type="Pfam" id="PF01593">
    <property type="entry name" value="Amino_oxidase"/>
    <property type="match status" value="1"/>
</dbReference>
<dbReference type="PRINTS" id="PR00419">
    <property type="entry name" value="ADXRDTASE"/>
</dbReference>
<sequence>MFDVAVIGAGIAGLTCAQQLHQAGYNTVVVDKSRGVGGRAATRRVNDIRADHGLRYLEANGERVEELIEVLLSRNILQIWYESEAKIPRYVAPDGMSAIAKFLATNLEIKLNRRVESITLNTDNIWHLTFAATTETLTASSVLVAIPAPQALILLEPLAETILPATFLDSLRRVEFDPCLTAIASYSTPLNLTGKDISFPPNSDLLWIGLDSSKRINSPAPVLVFHSSADFACANLEAPDLNLIGQHLLSRAAAELMLPWIDAPEWFQVHRWRYAFPSRPLSEICLDSQLPQPLICCGDWCGGNLVESALVSGIAAASGINRYLKQLPLPGTNFLHNLG</sequence>
<dbReference type="Pfam" id="PF13450">
    <property type="entry name" value="NAD_binding_8"/>
    <property type="match status" value="1"/>
</dbReference>
<proteinExistence type="predicted"/>
<dbReference type="RefSeq" id="WP_226586359.1">
    <property type="nucleotide sequence ID" value="NZ_BLAY01000092.1"/>
</dbReference>
<dbReference type="SUPFAM" id="SSF51905">
    <property type="entry name" value="FAD/NAD(P)-binding domain"/>
    <property type="match status" value="1"/>
</dbReference>
<accession>A0AAV3XC78</accession>
<organism evidence="2 3">
    <name type="scientific">Microseira wollei NIES-4236</name>
    <dbReference type="NCBI Taxonomy" id="2530354"/>
    <lineage>
        <taxon>Bacteria</taxon>
        <taxon>Bacillati</taxon>
        <taxon>Cyanobacteriota</taxon>
        <taxon>Cyanophyceae</taxon>
        <taxon>Oscillatoriophycideae</taxon>
        <taxon>Aerosakkonematales</taxon>
        <taxon>Aerosakkonemataceae</taxon>
        <taxon>Microseira</taxon>
    </lineage>
</organism>
<dbReference type="AlphaFoldDB" id="A0AAV3XC78"/>
<dbReference type="PANTHER" id="PTHR16128">
    <property type="entry name" value="FAD/NAD(P)-BINDING OXIDOREDUCTASE FAMILY PROTEIN"/>
    <property type="match status" value="1"/>
</dbReference>
<evidence type="ECO:0000313" key="2">
    <source>
        <dbReference type="EMBL" id="GET40502.1"/>
    </source>
</evidence>